<keyword evidence="2" id="KW-1185">Reference proteome</keyword>
<reference evidence="1 2" key="1">
    <citation type="journal article" date="2018" name="Sci. Rep.">
        <title>Genomic signatures of local adaptation to the degree of environmental predictability in rotifers.</title>
        <authorList>
            <person name="Franch-Gras L."/>
            <person name="Hahn C."/>
            <person name="Garcia-Roger E.M."/>
            <person name="Carmona M.J."/>
            <person name="Serra M."/>
            <person name="Gomez A."/>
        </authorList>
    </citation>
    <scope>NUCLEOTIDE SEQUENCE [LARGE SCALE GENOMIC DNA]</scope>
    <source>
        <strain evidence="1">HYR1</strain>
    </source>
</reference>
<sequence>MNLVLFTEFKKIIYDLFVYLLDSQNTYFVSEKLKFSNGAEKTFRFGLDLDLELDLGREI</sequence>
<comment type="caution">
    <text evidence="1">The sequence shown here is derived from an EMBL/GenBank/DDBJ whole genome shotgun (WGS) entry which is preliminary data.</text>
</comment>
<proteinExistence type="predicted"/>
<protein>
    <submittedName>
        <fullName evidence="1">Uncharacterized protein</fullName>
    </submittedName>
</protein>
<organism evidence="1 2">
    <name type="scientific">Brachionus plicatilis</name>
    <name type="common">Marine rotifer</name>
    <name type="synonym">Brachionus muelleri</name>
    <dbReference type="NCBI Taxonomy" id="10195"/>
    <lineage>
        <taxon>Eukaryota</taxon>
        <taxon>Metazoa</taxon>
        <taxon>Spiralia</taxon>
        <taxon>Gnathifera</taxon>
        <taxon>Rotifera</taxon>
        <taxon>Eurotatoria</taxon>
        <taxon>Monogononta</taxon>
        <taxon>Pseudotrocha</taxon>
        <taxon>Ploima</taxon>
        <taxon>Brachionidae</taxon>
        <taxon>Brachionus</taxon>
    </lineage>
</organism>
<evidence type="ECO:0000313" key="1">
    <source>
        <dbReference type="EMBL" id="RMZ97012.1"/>
    </source>
</evidence>
<dbReference type="Proteomes" id="UP000276133">
    <property type="component" value="Unassembled WGS sequence"/>
</dbReference>
<gene>
    <name evidence="1" type="ORF">BpHYR1_038112</name>
</gene>
<accession>A0A3M7PD79</accession>
<dbReference type="EMBL" id="REGN01011693">
    <property type="protein sequence ID" value="RMZ97012.1"/>
    <property type="molecule type" value="Genomic_DNA"/>
</dbReference>
<name>A0A3M7PD79_BRAPC</name>
<dbReference type="AlphaFoldDB" id="A0A3M7PD79"/>
<evidence type="ECO:0000313" key="2">
    <source>
        <dbReference type="Proteomes" id="UP000276133"/>
    </source>
</evidence>